<name>A0A1T4N1X8_9HYPH</name>
<dbReference type="PROSITE" id="PS51819">
    <property type="entry name" value="VOC"/>
    <property type="match status" value="2"/>
</dbReference>
<reference evidence="2 3" key="1">
    <citation type="submission" date="2017-02" db="EMBL/GenBank/DDBJ databases">
        <authorList>
            <person name="Peterson S.W."/>
        </authorList>
    </citation>
    <scope>NUCLEOTIDE SEQUENCE [LARGE SCALE GENOMIC DNA]</scope>
    <source>
        <strain evidence="2 3">USBA 369</strain>
    </source>
</reference>
<feature type="domain" description="VOC" evidence="1">
    <location>
        <begin position="134"/>
        <end position="248"/>
    </location>
</feature>
<evidence type="ECO:0000313" key="3">
    <source>
        <dbReference type="Proteomes" id="UP000190135"/>
    </source>
</evidence>
<evidence type="ECO:0000313" key="2">
    <source>
        <dbReference type="EMBL" id="SJZ73212.1"/>
    </source>
</evidence>
<gene>
    <name evidence="2" type="ORF">SAMN05428963_102383</name>
</gene>
<dbReference type="STRING" id="1365950.SAMN05428963_102383"/>
<dbReference type="Proteomes" id="UP000190135">
    <property type="component" value="Unassembled WGS sequence"/>
</dbReference>
<protein>
    <recommendedName>
        <fullName evidence="1">VOC domain-containing protein</fullName>
    </recommendedName>
</protein>
<dbReference type="SUPFAM" id="SSF54593">
    <property type="entry name" value="Glyoxalase/Bleomycin resistance protein/Dihydroxybiphenyl dioxygenase"/>
    <property type="match status" value="2"/>
</dbReference>
<dbReference type="InterPro" id="IPR029068">
    <property type="entry name" value="Glyas_Bleomycin-R_OHBP_Dase"/>
</dbReference>
<dbReference type="OrthoDB" id="9793039at2"/>
<dbReference type="Pfam" id="PF00903">
    <property type="entry name" value="Glyoxalase"/>
    <property type="match status" value="1"/>
</dbReference>
<dbReference type="CDD" id="cd07247">
    <property type="entry name" value="SgaA_N_like"/>
    <property type="match status" value="2"/>
</dbReference>
<dbReference type="EMBL" id="FUXL01000002">
    <property type="protein sequence ID" value="SJZ73212.1"/>
    <property type="molecule type" value="Genomic_DNA"/>
</dbReference>
<dbReference type="InterPro" id="IPR052164">
    <property type="entry name" value="Anthracycline_SecMetBiosynth"/>
</dbReference>
<dbReference type="RefSeq" id="WP_078707034.1">
    <property type="nucleotide sequence ID" value="NZ_FUXL01000002.1"/>
</dbReference>
<keyword evidence="3" id="KW-1185">Reference proteome</keyword>
<sequence length="249" mass="26471">MIRNGFSWYELATSNAAASQSFYGDVVGWTFQGGDVGGRPYQWLVAGGGPIGGMMEIAADISTGWTGLVQVDDVDATVEAALGAGARLLHEAETIPGMVRFAILQDPTGAAFGVFALTDDSIVPPAASIATTGTVCWRELHTFDPDAAFLFYSKLFGWQKDQAFDMGEMGTYQTFTVGGQAAGGIMRAPPYFRQSSWLFYFVVDAVEAGMARIEQAGGRVVWGPSEVPGGRIAQALDLEGTMFGIFSMA</sequence>
<dbReference type="PANTHER" id="PTHR33993">
    <property type="entry name" value="GLYOXALASE-RELATED"/>
    <property type="match status" value="1"/>
</dbReference>
<dbReference type="PANTHER" id="PTHR33993:SF14">
    <property type="entry name" value="GB|AAF24581.1"/>
    <property type="match status" value="1"/>
</dbReference>
<dbReference type="InterPro" id="IPR037523">
    <property type="entry name" value="VOC_core"/>
</dbReference>
<dbReference type="InterPro" id="IPR041581">
    <property type="entry name" value="Glyoxalase_6"/>
</dbReference>
<dbReference type="Gene3D" id="3.10.180.10">
    <property type="entry name" value="2,3-Dihydroxybiphenyl 1,2-Dioxygenase, domain 1"/>
    <property type="match status" value="2"/>
</dbReference>
<accession>A0A1T4N1X8</accession>
<feature type="domain" description="VOC" evidence="1">
    <location>
        <begin position="5"/>
        <end position="117"/>
    </location>
</feature>
<evidence type="ECO:0000259" key="1">
    <source>
        <dbReference type="PROSITE" id="PS51819"/>
    </source>
</evidence>
<dbReference type="InterPro" id="IPR004360">
    <property type="entry name" value="Glyas_Fos-R_dOase_dom"/>
</dbReference>
<proteinExistence type="predicted"/>
<organism evidence="2 3">
    <name type="scientific">Consotaella salsifontis</name>
    <dbReference type="NCBI Taxonomy" id="1365950"/>
    <lineage>
        <taxon>Bacteria</taxon>
        <taxon>Pseudomonadati</taxon>
        <taxon>Pseudomonadota</taxon>
        <taxon>Alphaproteobacteria</taxon>
        <taxon>Hyphomicrobiales</taxon>
        <taxon>Aurantimonadaceae</taxon>
        <taxon>Consotaella</taxon>
    </lineage>
</organism>
<dbReference type="Pfam" id="PF18029">
    <property type="entry name" value="Glyoxalase_6"/>
    <property type="match status" value="1"/>
</dbReference>
<dbReference type="AlphaFoldDB" id="A0A1T4N1X8"/>